<feature type="domain" description="LSO1/LSO2" evidence="5">
    <location>
        <begin position="11"/>
        <end position="77"/>
    </location>
</feature>
<feature type="compositionally biased region" description="Basic and acidic residues" evidence="3">
    <location>
        <begin position="1"/>
        <end position="40"/>
    </location>
</feature>
<dbReference type="InterPro" id="IPR010422">
    <property type="entry name" value="Ccdc124/Oxs1"/>
</dbReference>
<gene>
    <name evidence="6" type="ORF">CPELLU_LOCUS3219</name>
</gene>
<dbReference type="InterPro" id="IPR054414">
    <property type="entry name" value="Ccdc124/Oxs1_C"/>
</dbReference>
<dbReference type="AlphaFoldDB" id="A0A9N9A496"/>
<dbReference type="Pfam" id="PF22048">
    <property type="entry name" value="LSO1_2-like"/>
    <property type="match status" value="1"/>
</dbReference>
<dbReference type="OrthoDB" id="76412at2759"/>
<organism evidence="6 7">
    <name type="scientific">Cetraspora pellucida</name>
    <dbReference type="NCBI Taxonomy" id="1433469"/>
    <lineage>
        <taxon>Eukaryota</taxon>
        <taxon>Fungi</taxon>
        <taxon>Fungi incertae sedis</taxon>
        <taxon>Mucoromycota</taxon>
        <taxon>Glomeromycotina</taxon>
        <taxon>Glomeromycetes</taxon>
        <taxon>Diversisporales</taxon>
        <taxon>Gigasporaceae</taxon>
        <taxon>Cetraspora</taxon>
    </lineage>
</organism>
<reference evidence="6" key="1">
    <citation type="submission" date="2021-06" db="EMBL/GenBank/DDBJ databases">
        <authorList>
            <person name="Kallberg Y."/>
            <person name="Tangrot J."/>
            <person name="Rosling A."/>
        </authorList>
    </citation>
    <scope>NUCLEOTIDE SEQUENCE</scope>
    <source>
        <strain evidence="6">FL966</strain>
    </source>
</reference>
<evidence type="ECO:0000313" key="7">
    <source>
        <dbReference type="Proteomes" id="UP000789759"/>
    </source>
</evidence>
<dbReference type="GO" id="GO:0006366">
    <property type="term" value="P:transcription by RNA polymerase II"/>
    <property type="evidence" value="ECO:0007669"/>
    <property type="project" value="TreeGrafter"/>
</dbReference>
<protein>
    <submittedName>
        <fullName evidence="6">17427_t:CDS:1</fullName>
    </submittedName>
</protein>
<dbReference type="InterPro" id="IPR054413">
    <property type="entry name" value="LSO1/2"/>
</dbReference>
<dbReference type="PANTHER" id="PTHR21680">
    <property type="entry name" value="COILED-COIL DOMAIN-CONTAINING PROTEIN 124"/>
    <property type="match status" value="1"/>
</dbReference>
<evidence type="ECO:0000256" key="2">
    <source>
        <dbReference type="ARBA" id="ARBA00023054"/>
    </source>
</evidence>
<evidence type="ECO:0000259" key="5">
    <source>
        <dbReference type="Pfam" id="PF22048"/>
    </source>
</evidence>
<evidence type="ECO:0000256" key="3">
    <source>
        <dbReference type="SAM" id="MobiDB-lite"/>
    </source>
</evidence>
<sequence>MPKKFKGENTRVTAAKERKAAHQAEVTKVKQAEKERKDAEEWSVGSKDSSKKESQKVKRGALLAKKTEAARLLEQEENELSKHKPLLKLTNKSGEEKKAIKRTQVQEQASAEHRQVPEFSASNIDDAIDLMTVVTSSSTAVGSAPRQAGSALNIEKHPEKRFKAALAAYEEREMPRVKEENPGLRYTQYREIIYKKFQKSPENPFNQENIIRYNSSKHVQETLIESTRKDIEDRLRYLDVEPNFDSIPEPKPGSVEPGTGVRFEKLPLRSPQH</sequence>
<proteinExistence type="inferred from homology"/>
<comment type="caution">
    <text evidence="6">The sequence shown here is derived from an EMBL/GenBank/DDBJ whole genome shotgun (WGS) entry which is preliminary data.</text>
</comment>
<feature type="region of interest" description="Disordered" evidence="3">
    <location>
        <begin position="242"/>
        <end position="273"/>
    </location>
</feature>
<dbReference type="GO" id="GO:0005634">
    <property type="term" value="C:nucleus"/>
    <property type="evidence" value="ECO:0007669"/>
    <property type="project" value="TreeGrafter"/>
</dbReference>
<accession>A0A9N9A496</accession>
<feature type="domain" description="Coiled-coil" evidence="4">
    <location>
        <begin position="117"/>
        <end position="207"/>
    </location>
</feature>
<evidence type="ECO:0000259" key="4">
    <source>
        <dbReference type="Pfam" id="PF06244"/>
    </source>
</evidence>
<dbReference type="PANTHER" id="PTHR21680:SF0">
    <property type="entry name" value="COILED-COIL DOMAIN-CONTAINING PROTEIN 124"/>
    <property type="match status" value="1"/>
</dbReference>
<evidence type="ECO:0000256" key="1">
    <source>
        <dbReference type="ARBA" id="ARBA00008296"/>
    </source>
</evidence>
<keyword evidence="2" id="KW-0175">Coiled coil</keyword>
<dbReference type="GO" id="GO:0003713">
    <property type="term" value="F:transcription coactivator activity"/>
    <property type="evidence" value="ECO:0007669"/>
    <property type="project" value="TreeGrafter"/>
</dbReference>
<dbReference type="Pfam" id="PF06244">
    <property type="entry name" value="Ccdc124"/>
    <property type="match status" value="1"/>
</dbReference>
<feature type="region of interest" description="Disordered" evidence="3">
    <location>
        <begin position="75"/>
        <end position="120"/>
    </location>
</feature>
<feature type="region of interest" description="Disordered" evidence="3">
    <location>
        <begin position="1"/>
        <end position="61"/>
    </location>
</feature>
<dbReference type="EMBL" id="CAJVQA010001522">
    <property type="protein sequence ID" value="CAG8517481.1"/>
    <property type="molecule type" value="Genomic_DNA"/>
</dbReference>
<evidence type="ECO:0000313" key="6">
    <source>
        <dbReference type="EMBL" id="CAG8517481.1"/>
    </source>
</evidence>
<name>A0A9N9A496_9GLOM</name>
<dbReference type="Proteomes" id="UP000789759">
    <property type="component" value="Unassembled WGS sequence"/>
</dbReference>
<keyword evidence="7" id="KW-1185">Reference proteome</keyword>
<comment type="similarity">
    <text evidence="1">Belongs to the CCDC124 family.</text>
</comment>